<evidence type="ECO:0000256" key="6">
    <source>
        <dbReference type="ARBA" id="ARBA00015850"/>
    </source>
</evidence>
<dbReference type="Pfam" id="PF02654">
    <property type="entry name" value="CobS"/>
    <property type="match status" value="1"/>
</dbReference>
<dbReference type="RefSeq" id="WP_198064168.1">
    <property type="nucleotide sequence ID" value="NZ_FOOU01000022.1"/>
</dbReference>
<comment type="catalytic activity">
    <reaction evidence="17 19">
        <text>alpha-ribazole + adenosylcob(III)inamide-GDP = adenosylcob(III)alamin + GMP + H(+)</text>
        <dbReference type="Rhea" id="RHEA:16049"/>
        <dbReference type="ChEBI" id="CHEBI:10329"/>
        <dbReference type="ChEBI" id="CHEBI:15378"/>
        <dbReference type="ChEBI" id="CHEBI:18408"/>
        <dbReference type="ChEBI" id="CHEBI:58115"/>
        <dbReference type="ChEBI" id="CHEBI:60487"/>
        <dbReference type="EC" id="2.7.8.26"/>
    </reaction>
</comment>
<keyword evidence="10 19" id="KW-0812">Transmembrane</keyword>
<dbReference type="EC" id="2.7.8.26" evidence="5 19"/>
<evidence type="ECO:0000256" key="18">
    <source>
        <dbReference type="ARBA" id="ARBA00049504"/>
    </source>
</evidence>
<dbReference type="GO" id="GO:0008818">
    <property type="term" value="F:cobalamin 5'-phosphate synthase activity"/>
    <property type="evidence" value="ECO:0007669"/>
    <property type="project" value="UniProtKB-UniRule"/>
</dbReference>
<comment type="subcellular location">
    <subcellularLocation>
        <location evidence="2 19">Cell membrane</location>
        <topology evidence="2 19">Multi-pass membrane protein</topology>
    </subcellularLocation>
</comment>
<dbReference type="NCBIfam" id="NF001278">
    <property type="entry name" value="PRK00235.1-5"/>
    <property type="match status" value="1"/>
</dbReference>
<feature type="transmembrane region" description="Helical" evidence="19">
    <location>
        <begin position="66"/>
        <end position="85"/>
    </location>
</feature>
<dbReference type="InterPro" id="IPR003805">
    <property type="entry name" value="CobS"/>
</dbReference>
<dbReference type="AlphaFoldDB" id="A0A1I2W5V0"/>
<sequence length="250" mass="26823">MMKVLNQQWQAFCIAAQFLTQIPVHLKRSPCARLQGQSLLYYPLVGMFIGLALTMLAWMLNGQSNFIQATLVLILWVLLTGGLHLDGLADSADGWMGGLGDQQRTLVIMKDPCIGAIGSLTLILHLLLKWSALITLLAANQLLAILIAPLVARLAVILLLAITPYVRAQGIASPMVEYMPKQGVYLLAVSGAVLLAGLSIVWLGVVAVLFVLARRAMLLRIKGTTGDTAGALIELLEAGVLIAACFTLEI</sequence>
<evidence type="ECO:0000256" key="9">
    <source>
        <dbReference type="ARBA" id="ARBA00022679"/>
    </source>
</evidence>
<evidence type="ECO:0000256" key="4">
    <source>
        <dbReference type="ARBA" id="ARBA00010561"/>
    </source>
</evidence>
<dbReference type="PANTHER" id="PTHR34148:SF1">
    <property type="entry name" value="ADENOSYLCOBINAMIDE-GDP RIBAZOLETRANSFERASE"/>
    <property type="match status" value="1"/>
</dbReference>
<evidence type="ECO:0000256" key="5">
    <source>
        <dbReference type="ARBA" id="ARBA00013200"/>
    </source>
</evidence>
<comment type="pathway">
    <text evidence="3 19">Cofactor biosynthesis; adenosylcobalamin biosynthesis; adenosylcobalamin from cob(II)yrinate a,c-diamide: step 7/7.</text>
</comment>
<dbReference type="Proteomes" id="UP000198623">
    <property type="component" value="Unassembled WGS sequence"/>
</dbReference>
<keyword evidence="7 19" id="KW-1003">Cell membrane</keyword>
<keyword evidence="12 19" id="KW-1133">Transmembrane helix</keyword>
<dbReference type="STRING" id="1045558.SAMN05216175_1227"/>
<comment type="function">
    <text evidence="14 19">Joins adenosylcobinamide-GDP and alpha-ribazole to generate adenosylcobalamin (Ado-cobalamin). Also synthesizes adenosylcobalamin 5'-phosphate from adenosylcobinamide-GDP and alpha-ribazole 5'-phosphate.</text>
</comment>
<feature type="transmembrane region" description="Helical" evidence="19">
    <location>
        <begin position="185"/>
        <end position="212"/>
    </location>
</feature>
<dbReference type="NCBIfam" id="TIGR00317">
    <property type="entry name" value="cobS"/>
    <property type="match status" value="1"/>
</dbReference>
<keyword evidence="9 19" id="KW-0808">Transferase</keyword>
<keyword evidence="8 19" id="KW-0169">Cobalamin biosynthesis</keyword>
<dbReference type="UniPathway" id="UPA00148">
    <property type="reaction ID" value="UER00238"/>
</dbReference>
<evidence type="ECO:0000256" key="12">
    <source>
        <dbReference type="ARBA" id="ARBA00022989"/>
    </source>
</evidence>
<evidence type="ECO:0000256" key="10">
    <source>
        <dbReference type="ARBA" id="ARBA00022692"/>
    </source>
</evidence>
<evidence type="ECO:0000256" key="16">
    <source>
        <dbReference type="ARBA" id="ARBA00032853"/>
    </source>
</evidence>
<feature type="transmembrane region" description="Helical" evidence="19">
    <location>
        <begin position="39"/>
        <end position="59"/>
    </location>
</feature>
<comment type="similarity">
    <text evidence="4 19">Belongs to the CobS family.</text>
</comment>
<dbReference type="GO" id="GO:0009236">
    <property type="term" value="P:cobalamin biosynthetic process"/>
    <property type="evidence" value="ECO:0007669"/>
    <property type="project" value="UniProtKB-UniRule"/>
</dbReference>
<keyword evidence="21" id="KW-1185">Reference proteome</keyword>
<keyword evidence="11 19" id="KW-0460">Magnesium</keyword>
<evidence type="ECO:0000256" key="13">
    <source>
        <dbReference type="ARBA" id="ARBA00023136"/>
    </source>
</evidence>
<evidence type="ECO:0000256" key="7">
    <source>
        <dbReference type="ARBA" id="ARBA00022475"/>
    </source>
</evidence>
<reference evidence="21" key="1">
    <citation type="submission" date="2016-10" db="EMBL/GenBank/DDBJ databases">
        <authorList>
            <person name="Varghese N."/>
            <person name="Submissions S."/>
        </authorList>
    </citation>
    <scope>NUCLEOTIDE SEQUENCE [LARGE SCALE GENOMIC DNA]</scope>
    <source>
        <strain evidence="21">CGMCC 1.10971</strain>
    </source>
</reference>
<evidence type="ECO:0000256" key="17">
    <source>
        <dbReference type="ARBA" id="ARBA00048623"/>
    </source>
</evidence>
<evidence type="ECO:0000256" key="8">
    <source>
        <dbReference type="ARBA" id="ARBA00022573"/>
    </source>
</evidence>
<evidence type="ECO:0000256" key="1">
    <source>
        <dbReference type="ARBA" id="ARBA00001946"/>
    </source>
</evidence>
<evidence type="ECO:0000313" key="20">
    <source>
        <dbReference type="EMBL" id="SFG96029.1"/>
    </source>
</evidence>
<evidence type="ECO:0000256" key="11">
    <source>
        <dbReference type="ARBA" id="ARBA00022842"/>
    </source>
</evidence>
<accession>A0A1I2W5V0</accession>
<name>A0A1I2W5V0_9GAMM</name>
<evidence type="ECO:0000256" key="14">
    <source>
        <dbReference type="ARBA" id="ARBA00025228"/>
    </source>
</evidence>
<evidence type="ECO:0000256" key="19">
    <source>
        <dbReference type="HAMAP-Rule" id="MF_00719"/>
    </source>
</evidence>
<dbReference type="GO" id="GO:0051073">
    <property type="term" value="F:adenosylcobinamide-GDP ribazoletransferase activity"/>
    <property type="evidence" value="ECO:0007669"/>
    <property type="project" value="UniProtKB-UniRule"/>
</dbReference>
<dbReference type="EMBL" id="FOOU01000022">
    <property type="protein sequence ID" value="SFG96029.1"/>
    <property type="molecule type" value="Genomic_DNA"/>
</dbReference>
<feature type="transmembrane region" description="Helical" evidence="19">
    <location>
        <begin position="142"/>
        <end position="165"/>
    </location>
</feature>
<proteinExistence type="inferred from homology"/>
<gene>
    <name evidence="19" type="primary">cobS</name>
    <name evidence="20" type="ORF">SAMN05216175_1227</name>
</gene>
<keyword evidence="13 19" id="KW-0472">Membrane</keyword>
<dbReference type="HAMAP" id="MF_00719">
    <property type="entry name" value="CobS"/>
    <property type="match status" value="1"/>
</dbReference>
<evidence type="ECO:0000256" key="3">
    <source>
        <dbReference type="ARBA" id="ARBA00004663"/>
    </source>
</evidence>
<protein>
    <recommendedName>
        <fullName evidence="6 19">Adenosylcobinamide-GDP ribazoletransferase</fullName>
        <ecNumber evidence="5 19">2.7.8.26</ecNumber>
    </recommendedName>
    <alternativeName>
        <fullName evidence="16 19">Cobalamin synthase</fullName>
    </alternativeName>
    <alternativeName>
        <fullName evidence="15 19">Cobalamin-5'-phosphate synthase</fullName>
    </alternativeName>
</protein>
<organism evidence="20 21">
    <name type="scientific">Neptunomonas qingdaonensis</name>
    <dbReference type="NCBI Taxonomy" id="1045558"/>
    <lineage>
        <taxon>Bacteria</taxon>
        <taxon>Pseudomonadati</taxon>
        <taxon>Pseudomonadota</taxon>
        <taxon>Gammaproteobacteria</taxon>
        <taxon>Oceanospirillales</taxon>
        <taxon>Oceanospirillaceae</taxon>
        <taxon>Neptunomonas</taxon>
    </lineage>
</organism>
<comment type="cofactor">
    <cofactor evidence="1 19">
        <name>Mg(2+)</name>
        <dbReference type="ChEBI" id="CHEBI:18420"/>
    </cofactor>
</comment>
<dbReference type="GO" id="GO:0005886">
    <property type="term" value="C:plasma membrane"/>
    <property type="evidence" value="ECO:0007669"/>
    <property type="project" value="UniProtKB-SubCell"/>
</dbReference>
<feature type="transmembrane region" description="Helical" evidence="19">
    <location>
        <begin position="105"/>
        <end position="130"/>
    </location>
</feature>
<evidence type="ECO:0000256" key="2">
    <source>
        <dbReference type="ARBA" id="ARBA00004651"/>
    </source>
</evidence>
<dbReference type="PANTHER" id="PTHR34148">
    <property type="entry name" value="ADENOSYLCOBINAMIDE-GDP RIBAZOLETRANSFERASE"/>
    <property type="match status" value="1"/>
</dbReference>
<comment type="catalytic activity">
    <reaction evidence="18 19">
        <text>alpha-ribazole 5'-phosphate + adenosylcob(III)inamide-GDP = adenosylcob(III)alamin 5'-phosphate + GMP + H(+)</text>
        <dbReference type="Rhea" id="RHEA:23560"/>
        <dbReference type="ChEBI" id="CHEBI:15378"/>
        <dbReference type="ChEBI" id="CHEBI:57918"/>
        <dbReference type="ChEBI" id="CHEBI:58115"/>
        <dbReference type="ChEBI" id="CHEBI:60487"/>
        <dbReference type="ChEBI" id="CHEBI:60493"/>
        <dbReference type="EC" id="2.7.8.26"/>
    </reaction>
</comment>
<evidence type="ECO:0000256" key="15">
    <source>
        <dbReference type="ARBA" id="ARBA00032605"/>
    </source>
</evidence>
<evidence type="ECO:0000313" key="21">
    <source>
        <dbReference type="Proteomes" id="UP000198623"/>
    </source>
</evidence>